<evidence type="ECO:0000259" key="4">
    <source>
        <dbReference type="Pfam" id="PF01515"/>
    </source>
</evidence>
<dbReference type="PANTHER" id="PTHR43356">
    <property type="entry name" value="PHOSPHATE ACETYLTRANSFERASE"/>
    <property type="match status" value="1"/>
</dbReference>
<evidence type="ECO:0000256" key="1">
    <source>
        <dbReference type="ARBA" id="ARBA00005656"/>
    </source>
</evidence>
<keyword evidence="2" id="KW-0808">Transferase</keyword>
<dbReference type="Gene3D" id="3.40.718.10">
    <property type="entry name" value="Isopropylmalate Dehydrogenase"/>
    <property type="match status" value="1"/>
</dbReference>
<sequence>MFNDFNAISDSVRAGFKPSLVVAEAAETELLKAVSIAQKSVLSGLILIGNQNKIRDIISREALDLGDAQIIDIDDPEAACEKAVSLVRQGQADFIMKGLVDTSIFLKAVIDKTKGLMTGRLLCSVMVMKIDSYHKFLLMTDGGMVIDPDFEKKQEIIQNAVSLAELLGIHPVKIACLAAKEKVNSKMPATVDAAALREWGRTYYASETVIIDGPLAMDLIVSKKAAQIKGVISEVAGDADVILAPNIETGNAVFKAMVHLGRAESAGIVMGACAPIILTSRSDSYQNKLNSITLGTYLAQHMGDCHETREEHQKK</sequence>
<comment type="caution">
    <text evidence="5">The sequence shown here is derived from an EMBL/GenBank/DDBJ whole genome shotgun (WGS) entry which is preliminary data.</text>
</comment>
<dbReference type="InterPro" id="IPR050500">
    <property type="entry name" value="Phos_Acetyltrans/Butyryltrans"/>
</dbReference>
<evidence type="ECO:0000313" key="5">
    <source>
        <dbReference type="EMBL" id="MBC3803282.1"/>
    </source>
</evidence>
<keyword evidence="6" id="KW-1185">Reference proteome</keyword>
<dbReference type="Proteomes" id="UP000603234">
    <property type="component" value="Unassembled WGS sequence"/>
</dbReference>
<dbReference type="InterPro" id="IPR002505">
    <property type="entry name" value="PTA_PTB"/>
</dbReference>
<dbReference type="Pfam" id="PF01515">
    <property type="entry name" value="PTA_PTB"/>
    <property type="match status" value="1"/>
</dbReference>
<accession>A0ABR6WRW7</accession>
<name>A0ABR6WRW7_9FIRM</name>
<dbReference type="RefSeq" id="WP_186841193.1">
    <property type="nucleotide sequence ID" value="NZ_WJBC01000002.1"/>
</dbReference>
<keyword evidence="3" id="KW-0012">Acyltransferase</keyword>
<dbReference type="PIRSF" id="PIRSF000428">
    <property type="entry name" value="P_Ac_trans"/>
    <property type="match status" value="1"/>
</dbReference>
<organism evidence="5 6">
    <name type="scientific">Acetobacterium fimetarium</name>
    <dbReference type="NCBI Taxonomy" id="52691"/>
    <lineage>
        <taxon>Bacteria</taxon>
        <taxon>Bacillati</taxon>
        <taxon>Bacillota</taxon>
        <taxon>Clostridia</taxon>
        <taxon>Eubacteriales</taxon>
        <taxon>Eubacteriaceae</taxon>
        <taxon>Acetobacterium</taxon>
    </lineage>
</organism>
<feature type="domain" description="Phosphate acetyl/butaryl transferase" evidence="4">
    <location>
        <begin position="82"/>
        <end position="294"/>
    </location>
</feature>
<dbReference type="PANTHER" id="PTHR43356:SF2">
    <property type="entry name" value="PHOSPHATE ACETYLTRANSFERASE"/>
    <property type="match status" value="1"/>
</dbReference>
<gene>
    <name evidence="5" type="ORF">GH808_02325</name>
</gene>
<proteinExistence type="inferred from homology"/>
<dbReference type="InterPro" id="IPR012147">
    <property type="entry name" value="P_Ac_Bu_trans"/>
</dbReference>
<dbReference type="EMBL" id="WJBC01000002">
    <property type="protein sequence ID" value="MBC3803282.1"/>
    <property type="molecule type" value="Genomic_DNA"/>
</dbReference>
<comment type="similarity">
    <text evidence="1">Belongs to the phosphate acetyltransferase and butyryltransferase family.</text>
</comment>
<dbReference type="SUPFAM" id="SSF53659">
    <property type="entry name" value="Isocitrate/Isopropylmalate dehydrogenase-like"/>
    <property type="match status" value="1"/>
</dbReference>
<evidence type="ECO:0000313" key="6">
    <source>
        <dbReference type="Proteomes" id="UP000603234"/>
    </source>
</evidence>
<evidence type="ECO:0000256" key="2">
    <source>
        <dbReference type="ARBA" id="ARBA00022679"/>
    </source>
</evidence>
<protein>
    <submittedName>
        <fullName evidence="5">Phosphate butyryltransferase</fullName>
    </submittedName>
</protein>
<evidence type="ECO:0000256" key="3">
    <source>
        <dbReference type="ARBA" id="ARBA00023315"/>
    </source>
</evidence>
<reference evidence="5 6" key="1">
    <citation type="journal article" date="2020" name="mSystems">
        <title>Defining Genomic and Predicted Metabolic Features of the Acetobacterium Genus.</title>
        <authorList>
            <person name="Ross D.E."/>
            <person name="Marshall C.W."/>
            <person name="Gulliver D."/>
            <person name="May H.D."/>
            <person name="Norman R.S."/>
        </authorList>
    </citation>
    <scope>NUCLEOTIDE SEQUENCE [LARGE SCALE GENOMIC DNA]</scope>
    <source>
        <strain evidence="5 6">DSM 8238</strain>
    </source>
</reference>